<feature type="non-terminal residue" evidence="1">
    <location>
        <position position="1"/>
    </location>
</feature>
<name>A0A9N9NSX4_9GLOM</name>
<dbReference type="EMBL" id="CAJVPQ010020989">
    <property type="protein sequence ID" value="CAG8757343.1"/>
    <property type="molecule type" value="Genomic_DNA"/>
</dbReference>
<comment type="caution">
    <text evidence="1">The sequence shown here is derived from an EMBL/GenBank/DDBJ whole genome shotgun (WGS) entry which is preliminary data.</text>
</comment>
<keyword evidence="2" id="KW-1185">Reference proteome</keyword>
<accession>A0A9N9NSX4</accession>
<sequence length="95" mass="10433">RMAITSCVRCLVLVSRHDVLESCVLTASPLHASVQDVLCIPTGVWPLRPALDYQNTFIPTGVRPLRPALDVWKQSPGMMSLSHACSRPSPCMLFS</sequence>
<protein>
    <submittedName>
        <fullName evidence="1">14782_t:CDS:1</fullName>
    </submittedName>
</protein>
<proteinExistence type="predicted"/>
<organism evidence="1 2">
    <name type="scientific">Funneliformis caledonium</name>
    <dbReference type="NCBI Taxonomy" id="1117310"/>
    <lineage>
        <taxon>Eukaryota</taxon>
        <taxon>Fungi</taxon>
        <taxon>Fungi incertae sedis</taxon>
        <taxon>Mucoromycota</taxon>
        <taxon>Glomeromycotina</taxon>
        <taxon>Glomeromycetes</taxon>
        <taxon>Glomerales</taxon>
        <taxon>Glomeraceae</taxon>
        <taxon>Funneliformis</taxon>
    </lineage>
</organism>
<gene>
    <name evidence="1" type="ORF">FCALED_LOCUS16704</name>
</gene>
<evidence type="ECO:0000313" key="1">
    <source>
        <dbReference type="EMBL" id="CAG8757343.1"/>
    </source>
</evidence>
<dbReference type="Proteomes" id="UP000789570">
    <property type="component" value="Unassembled WGS sequence"/>
</dbReference>
<evidence type="ECO:0000313" key="2">
    <source>
        <dbReference type="Proteomes" id="UP000789570"/>
    </source>
</evidence>
<dbReference type="AlphaFoldDB" id="A0A9N9NSX4"/>
<feature type="non-terminal residue" evidence="1">
    <location>
        <position position="95"/>
    </location>
</feature>
<dbReference type="OrthoDB" id="10596864at2759"/>
<reference evidence="1" key="1">
    <citation type="submission" date="2021-06" db="EMBL/GenBank/DDBJ databases">
        <authorList>
            <person name="Kallberg Y."/>
            <person name="Tangrot J."/>
            <person name="Rosling A."/>
        </authorList>
    </citation>
    <scope>NUCLEOTIDE SEQUENCE</scope>
    <source>
        <strain evidence="1">UK204</strain>
    </source>
</reference>